<sequence>MAPRRPIETEKGNLSCTQFKNLILDVGGVLLQPNLDLNYGTAVSPLQFKRISSQQDLVQISDGQADMRRGLCSTVEVDGQLFPSGPSRILWESKRGFEDLHLVCYGHAQTQLDLFEHVLAEPGIEPSETVCLDDDLANVSTSTIFVIADLLGDERFLPIESPPKEGTINFLRTSRGGNVTRSIEEFILNPLQHRGYRRGTVYYNSPEVVLV</sequence>
<proteinExistence type="predicted"/>
<name>A0ABD3G9U5_9MARC</name>
<organism evidence="1 2">
    <name type="scientific">Riccia sorocarpa</name>
    <dbReference type="NCBI Taxonomy" id="122646"/>
    <lineage>
        <taxon>Eukaryota</taxon>
        <taxon>Viridiplantae</taxon>
        <taxon>Streptophyta</taxon>
        <taxon>Embryophyta</taxon>
        <taxon>Marchantiophyta</taxon>
        <taxon>Marchantiopsida</taxon>
        <taxon>Marchantiidae</taxon>
        <taxon>Marchantiales</taxon>
        <taxon>Ricciaceae</taxon>
        <taxon>Riccia</taxon>
    </lineage>
</organism>
<gene>
    <name evidence="1" type="ORF">R1sor_025863</name>
</gene>
<accession>A0ABD3G9U5</accession>
<dbReference type="AlphaFoldDB" id="A0ABD3G9U5"/>
<keyword evidence="2" id="KW-1185">Reference proteome</keyword>
<dbReference type="EMBL" id="JBJQOH010000008">
    <property type="protein sequence ID" value="KAL3675915.1"/>
    <property type="molecule type" value="Genomic_DNA"/>
</dbReference>
<dbReference type="Proteomes" id="UP001633002">
    <property type="component" value="Unassembled WGS sequence"/>
</dbReference>
<reference evidence="1 2" key="1">
    <citation type="submission" date="2024-09" db="EMBL/GenBank/DDBJ databases">
        <title>Chromosome-scale assembly of Riccia sorocarpa.</title>
        <authorList>
            <person name="Paukszto L."/>
        </authorList>
    </citation>
    <scope>NUCLEOTIDE SEQUENCE [LARGE SCALE GENOMIC DNA]</scope>
    <source>
        <strain evidence="1">LP-2024</strain>
        <tissue evidence="1">Aerial parts of the thallus</tissue>
    </source>
</reference>
<evidence type="ECO:0000313" key="1">
    <source>
        <dbReference type="EMBL" id="KAL3675915.1"/>
    </source>
</evidence>
<protein>
    <submittedName>
        <fullName evidence="1">Uncharacterized protein</fullName>
    </submittedName>
</protein>
<evidence type="ECO:0000313" key="2">
    <source>
        <dbReference type="Proteomes" id="UP001633002"/>
    </source>
</evidence>
<comment type="caution">
    <text evidence="1">The sequence shown here is derived from an EMBL/GenBank/DDBJ whole genome shotgun (WGS) entry which is preliminary data.</text>
</comment>